<proteinExistence type="predicted"/>
<evidence type="ECO:0000256" key="1">
    <source>
        <dbReference type="SAM" id="MobiDB-lite"/>
    </source>
</evidence>
<dbReference type="Gene3D" id="1.10.340.70">
    <property type="match status" value="1"/>
</dbReference>
<dbReference type="PROSITE" id="PS50994">
    <property type="entry name" value="INTEGRASE"/>
    <property type="match status" value="1"/>
</dbReference>
<dbReference type="InterPro" id="IPR012337">
    <property type="entry name" value="RNaseH-like_sf"/>
</dbReference>
<feature type="domain" description="Integrase catalytic" evidence="2">
    <location>
        <begin position="227"/>
        <end position="317"/>
    </location>
</feature>
<evidence type="ECO:0000313" key="3">
    <source>
        <dbReference type="EMBL" id="KAB0340131.1"/>
    </source>
</evidence>
<dbReference type="GO" id="GO:0003676">
    <property type="term" value="F:nucleic acid binding"/>
    <property type="evidence" value="ECO:0007669"/>
    <property type="project" value="InterPro"/>
</dbReference>
<comment type="caution">
    <text evidence="3">The sequence shown here is derived from an EMBL/GenBank/DDBJ whole genome shotgun (WGS) entry which is preliminary data.</text>
</comment>
<dbReference type="Proteomes" id="UP000326458">
    <property type="component" value="Unassembled WGS sequence"/>
</dbReference>
<dbReference type="InterPro" id="IPR050462">
    <property type="entry name" value="Retroviral_Gag-Pol_poly"/>
</dbReference>
<dbReference type="InterPro" id="IPR001584">
    <property type="entry name" value="Integrase_cat-core"/>
</dbReference>
<dbReference type="SUPFAM" id="SSF47943">
    <property type="entry name" value="Retrovirus capsid protein, N-terminal core domain"/>
    <property type="match status" value="1"/>
</dbReference>
<dbReference type="Pfam" id="PF00665">
    <property type="entry name" value="rve"/>
    <property type="match status" value="1"/>
</dbReference>
<keyword evidence="4" id="KW-1185">Reference proteome</keyword>
<reference evidence="3 4" key="1">
    <citation type="submission" date="2019-06" db="EMBL/GenBank/DDBJ databases">
        <title>Discovery of a novel chromosome fission-fusion reversal in muntjac.</title>
        <authorList>
            <person name="Mudd A.B."/>
            <person name="Bredeson J.V."/>
            <person name="Baum R."/>
            <person name="Hockemeyer D."/>
            <person name="Rokhsar D.S."/>
        </authorList>
    </citation>
    <scope>NUCLEOTIDE SEQUENCE [LARGE SCALE GENOMIC DNA]</scope>
    <source>
        <strain evidence="3">UTSW_UCB_Mm</strain>
        <tissue evidence="3">Fibroblast cell line</tissue>
    </source>
</reference>
<dbReference type="InterPro" id="IPR036397">
    <property type="entry name" value="RNaseH_sf"/>
</dbReference>
<name>A0A5N3UTJ9_MUNMU</name>
<protein>
    <recommendedName>
        <fullName evidence="2">Integrase catalytic domain-containing protein</fullName>
    </recommendedName>
</protein>
<gene>
    <name evidence="3" type="ORF">FD754_023382</name>
</gene>
<organism evidence="3 4">
    <name type="scientific">Muntiacus muntjak</name>
    <name type="common">Barking deer</name>
    <name type="synonym">Indian muntjac</name>
    <dbReference type="NCBI Taxonomy" id="9888"/>
    <lineage>
        <taxon>Eukaryota</taxon>
        <taxon>Metazoa</taxon>
        <taxon>Chordata</taxon>
        <taxon>Craniata</taxon>
        <taxon>Vertebrata</taxon>
        <taxon>Euteleostomi</taxon>
        <taxon>Mammalia</taxon>
        <taxon>Eutheria</taxon>
        <taxon>Laurasiatheria</taxon>
        <taxon>Artiodactyla</taxon>
        <taxon>Ruminantia</taxon>
        <taxon>Pecora</taxon>
        <taxon>Cervidae</taxon>
        <taxon>Muntiacinae</taxon>
        <taxon>Muntiacus</taxon>
    </lineage>
</organism>
<dbReference type="Gene3D" id="1.10.375.10">
    <property type="entry name" value="Human Immunodeficiency Virus Type 1 Capsid Protein"/>
    <property type="match status" value="1"/>
</dbReference>
<evidence type="ECO:0000313" key="4">
    <source>
        <dbReference type="Proteomes" id="UP000326458"/>
    </source>
</evidence>
<dbReference type="InterPro" id="IPR008919">
    <property type="entry name" value="Retrov_capsid_N"/>
</dbReference>
<accession>A0A5N3UTJ9</accession>
<sequence length="317" mass="35693">DPELPSSTVQALPVRVGPANPDGERTYQYRPFSTSDLYNWRTQNPPLSEKPQGLIDLLDSILFTHNPTWDDCQQLLQVVFTTEERERILAEARKRVPGADGRPTAQPHLVDEGFPLLRPNWDFDRDYAAPILAVGLPPPGMGTLPPVPKYSLPDLAWINEDTTLQKDDQGGWYRDQNNNLILPATLGRHLCEHLHTTTHLGEKKTLTLLQTACLRAEKKQHSGTRYRGEEPGQHWEIDFTEVRPGKYRYRYLLVLVDTFSGWVEAFPAKGETAIVVAKNILEEIVPRYGLPVTMGSDNRPAFVSQIVQGLAQALGTK</sequence>
<dbReference type="PANTHER" id="PTHR33166">
    <property type="entry name" value="GAG_P30 DOMAIN-CONTAINING PROTEIN"/>
    <property type="match status" value="1"/>
</dbReference>
<dbReference type="InterPro" id="IPR003036">
    <property type="entry name" value="Gag_P30"/>
</dbReference>
<dbReference type="SUPFAM" id="SSF53098">
    <property type="entry name" value="Ribonuclease H-like"/>
    <property type="match status" value="1"/>
</dbReference>
<dbReference type="GO" id="GO:0015074">
    <property type="term" value="P:DNA integration"/>
    <property type="evidence" value="ECO:0007669"/>
    <property type="project" value="InterPro"/>
</dbReference>
<feature type="non-terminal residue" evidence="3">
    <location>
        <position position="1"/>
    </location>
</feature>
<dbReference type="AlphaFoldDB" id="A0A5N3UTJ9"/>
<evidence type="ECO:0000259" key="2">
    <source>
        <dbReference type="PROSITE" id="PS50994"/>
    </source>
</evidence>
<dbReference type="GO" id="GO:0019068">
    <property type="term" value="P:virion assembly"/>
    <property type="evidence" value="ECO:0007669"/>
    <property type="project" value="InterPro"/>
</dbReference>
<feature type="region of interest" description="Disordered" evidence="1">
    <location>
        <begin position="1"/>
        <end position="28"/>
    </location>
</feature>
<feature type="compositionally biased region" description="Polar residues" evidence="1">
    <location>
        <begin position="1"/>
        <end position="10"/>
    </location>
</feature>
<dbReference type="Gene3D" id="3.30.420.10">
    <property type="entry name" value="Ribonuclease H-like superfamily/Ribonuclease H"/>
    <property type="match status" value="1"/>
</dbReference>
<dbReference type="Pfam" id="PF02093">
    <property type="entry name" value="Gag_p30"/>
    <property type="match status" value="1"/>
</dbReference>
<dbReference type="EMBL" id="VCEA01000585">
    <property type="protein sequence ID" value="KAB0340131.1"/>
    <property type="molecule type" value="Genomic_DNA"/>
</dbReference>